<protein>
    <recommendedName>
        <fullName evidence="1">CdiI immunity protein domain-containing protein</fullName>
    </recommendedName>
</protein>
<dbReference type="EMBL" id="PYWX01000051">
    <property type="protein sequence ID" value="PTC24975.1"/>
    <property type="molecule type" value="Genomic_DNA"/>
</dbReference>
<evidence type="ECO:0000313" key="3">
    <source>
        <dbReference type="EMBL" id="PTC24975.1"/>
    </source>
</evidence>
<reference evidence="3 4" key="1">
    <citation type="submission" date="2018-03" db="EMBL/GenBank/DDBJ databases">
        <title>Draft genome sequence of the type strain of Pseudomonas palleroniana LMG 23076, isolated from rice in Cameroon.</title>
        <authorList>
            <person name="Tambong J.T."/>
        </authorList>
    </citation>
    <scope>NUCLEOTIDE SEQUENCE [LARGE SCALE GENOMIC DNA]</scope>
    <source>
        <strain evidence="3 4">LMG 23076</strain>
    </source>
</reference>
<dbReference type="CDD" id="cd20687">
    <property type="entry name" value="CdiI_Ykris-like"/>
    <property type="match status" value="1"/>
</dbReference>
<name>A0A2T4FNG8_9PSED</name>
<dbReference type="Pfam" id="PF18593">
    <property type="entry name" value="CdiI_2"/>
    <property type="match status" value="1"/>
</dbReference>
<evidence type="ECO:0000313" key="2">
    <source>
        <dbReference type="EMBL" id="KAB0563231.1"/>
    </source>
</evidence>
<dbReference type="AlphaFoldDB" id="A0A2T4FNG8"/>
<dbReference type="InterPro" id="IPR041129">
    <property type="entry name" value="CdiI_2"/>
</dbReference>
<evidence type="ECO:0000313" key="5">
    <source>
        <dbReference type="Proteomes" id="UP000423257"/>
    </source>
</evidence>
<reference evidence="2 5" key="2">
    <citation type="submission" date="2019-09" db="EMBL/GenBank/DDBJ databases">
        <title>Draft genome sequences of 48 bacterial type strains from the CCUG.</title>
        <authorList>
            <person name="Tunovic T."/>
            <person name="Pineiro-Iglesias B."/>
            <person name="Unosson C."/>
            <person name="Inganas E."/>
            <person name="Ohlen M."/>
            <person name="Cardew S."/>
            <person name="Jensie-Markopoulos S."/>
            <person name="Salva-Serra F."/>
            <person name="Jaen-Luchoro D."/>
            <person name="Karlsson R."/>
            <person name="Svensson-Stadler L."/>
            <person name="Chun J."/>
            <person name="Moore E."/>
        </authorList>
    </citation>
    <scope>NUCLEOTIDE SEQUENCE [LARGE SCALE GENOMIC DNA]</scope>
    <source>
        <strain evidence="2 5">CCUG 51524</strain>
    </source>
</reference>
<accession>A0A2T4FNG8</accession>
<dbReference type="RefSeq" id="WP_090371569.1">
    <property type="nucleotide sequence ID" value="NZ_FNUA01000002.1"/>
</dbReference>
<proteinExistence type="predicted"/>
<sequence>MNKDYPKLQQFLSGYFNQDWVDEYSNADEVIANYLSEAPAETIELTKLELAKLIFANLPEPQLQNLLFLEIGCGYYYPHKWPSGTLWLNHIFRKLDKHSPNITK</sequence>
<dbReference type="EMBL" id="VZPQ01000038">
    <property type="protein sequence ID" value="KAB0563231.1"/>
    <property type="molecule type" value="Genomic_DNA"/>
</dbReference>
<dbReference type="Proteomes" id="UP000240476">
    <property type="component" value="Unassembled WGS sequence"/>
</dbReference>
<gene>
    <name evidence="3" type="ORF">C9383_17525</name>
    <name evidence="2" type="ORF">F7R03_27770</name>
</gene>
<dbReference type="Proteomes" id="UP000423257">
    <property type="component" value="Unassembled WGS sequence"/>
</dbReference>
<comment type="caution">
    <text evidence="3">The sequence shown here is derived from an EMBL/GenBank/DDBJ whole genome shotgun (WGS) entry which is preliminary data.</text>
</comment>
<feature type="domain" description="CdiI immunity protein" evidence="1">
    <location>
        <begin position="5"/>
        <end position="94"/>
    </location>
</feature>
<keyword evidence="4" id="KW-1185">Reference proteome</keyword>
<evidence type="ECO:0000313" key="4">
    <source>
        <dbReference type="Proteomes" id="UP000240476"/>
    </source>
</evidence>
<organism evidence="3 4">
    <name type="scientific">Pseudomonas palleroniana</name>
    <dbReference type="NCBI Taxonomy" id="191390"/>
    <lineage>
        <taxon>Bacteria</taxon>
        <taxon>Pseudomonadati</taxon>
        <taxon>Pseudomonadota</taxon>
        <taxon>Gammaproteobacteria</taxon>
        <taxon>Pseudomonadales</taxon>
        <taxon>Pseudomonadaceae</taxon>
        <taxon>Pseudomonas</taxon>
    </lineage>
</organism>
<evidence type="ECO:0000259" key="1">
    <source>
        <dbReference type="Pfam" id="PF18593"/>
    </source>
</evidence>